<dbReference type="Proteomes" id="UP000321353">
    <property type="component" value="Chromosome"/>
</dbReference>
<organism evidence="3 4">
    <name type="scientific">Stieleria maiorica</name>
    <dbReference type="NCBI Taxonomy" id="2795974"/>
    <lineage>
        <taxon>Bacteria</taxon>
        <taxon>Pseudomonadati</taxon>
        <taxon>Planctomycetota</taxon>
        <taxon>Planctomycetia</taxon>
        <taxon>Pirellulales</taxon>
        <taxon>Pirellulaceae</taxon>
        <taxon>Stieleria</taxon>
    </lineage>
</organism>
<keyword evidence="1" id="KW-0175">Coiled coil</keyword>
<sequence precursor="true">MNRSFETRRRFLRDLGIGTAALPFLSGLSSLQAADSNAETKTCPKRLVIMFSPNGTLPDEFWPDAFDPRGELQLKPMLAALEPFRDQTLLLKGVNNQVGGDGDNHMRGMSCLLTARQLNPGNIQGGGHTPAGWASGISIDQEVRNHFQSSDQTRTRFGSLEFGVAVPDRADPWTRMCYAGSDRPLAPIDDPEQMFQRLYGGAQDRQTVASVLDHVSEDLAKLSRKLSAADRQMLEQHLENVRQLETQIAAAASDSELVHPEPEIDPNIELVNDNTPEISRMQIDLMVNSLANDLTRVATLQFMRSVGQARMRWLDIEEGHHSLSHEPDGDQQAHDKLRRINAWFAGELAYLAKRLSEIPEPGRDGESLLDNTQIVWLNELGKGNSHTLDDIPFLLVGGGAGLKTGRAIDFGGVPHNRLWMSLAHGLGHQGLTSFGSPDFCADGPLDLTS</sequence>
<dbReference type="InterPro" id="IPR006311">
    <property type="entry name" value="TAT_signal"/>
</dbReference>
<reference evidence="3 4" key="1">
    <citation type="submission" date="2019-02" db="EMBL/GenBank/DDBJ databases">
        <title>Planctomycetal bacteria perform biofilm scaping via a novel small molecule.</title>
        <authorList>
            <person name="Jeske O."/>
            <person name="Boedeker C."/>
            <person name="Wiegand S."/>
            <person name="Breitling P."/>
            <person name="Kallscheuer N."/>
            <person name="Jogler M."/>
            <person name="Rohde M."/>
            <person name="Petersen J."/>
            <person name="Medema M.H."/>
            <person name="Surup F."/>
            <person name="Jogler C."/>
        </authorList>
    </citation>
    <scope>NUCLEOTIDE SEQUENCE [LARGE SCALE GENOMIC DNA]</scope>
    <source>
        <strain evidence="3 4">Mal15</strain>
    </source>
</reference>
<evidence type="ECO:0000256" key="1">
    <source>
        <dbReference type="SAM" id="Coils"/>
    </source>
</evidence>
<proteinExistence type="predicted"/>
<keyword evidence="4" id="KW-1185">Reference proteome</keyword>
<dbReference type="RefSeq" id="WP_147867859.1">
    <property type="nucleotide sequence ID" value="NZ_CP036264.1"/>
</dbReference>
<keyword evidence="2" id="KW-0732">Signal</keyword>
<dbReference type="AlphaFoldDB" id="A0A5B9MAQ8"/>
<dbReference type="Pfam" id="PF07586">
    <property type="entry name" value="HXXSHH"/>
    <property type="match status" value="1"/>
</dbReference>
<dbReference type="KEGG" id="smam:Mal15_23640"/>
<dbReference type="EMBL" id="CP036264">
    <property type="protein sequence ID" value="QEF98312.1"/>
    <property type="molecule type" value="Genomic_DNA"/>
</dbReference>
<protein>
    <recommendedName>
        <fullName evidence="5">Secreted protein containing DUF1552</fullName>
    </recommendedName>
</protein>
<dbReference type="PROSITE" id="PS51318">
    <property type="entry name" value="TAT"/>
    <property type="match status" value="1"/>
</dbReference>
<evidence type="ECO:0000256" key="2">
    <source>
        <dbReference type="SAM" id="SignalP"/>
    </source>
</evidence>
<evidence type="ECO:0008006" key="5">
    <source>
        <dbReference type="Google" id="ProtNLM"/>
    </source>
</evidence>
<evidence type="ECO:0000313" key="4">
    <source>
        <dbReference type="Proteomes" id="UP000321353"/>
    </source>
</evidence>
<feature type="signal peptide" evidence="2">
    <location>
        <begin position="1"/>
        <end position="33"/>
    </location>
</feature>
<feature type="chain" id="PRO_5022947916" description="Secreted protein containing DUF1552" evidence="2">
    <location>
        <begin position="34"/>
        <end position="449"/>
    </location>
</feature>
<feature type="coiled-coil region" evidence="1">
    <location>
        <begin position="212"/>
        <end position="254"/>
    </location>
</feature>
<dbReference type="InterPro" id="IPR011447">
    <property type="entry name" value="DUF1552"/>
</dbReference>
<gene>
    <name evidence="3" type="ORF">Mal15_23640</name>
</gene>
<name>A0A5B9MAQ8_9BACT</name>
<accession>A0A5B9MAQ8</accession>
<evidence type="ECO:0000313" key="3">
    <source>
        <dbReference type="EMBL" id="QEF98312.1"/>
    </source>
</evidence>